<gene>
    <name evidence="2" type="ORF">JYU34_022895</name>
</gene>
<dbReference type="Proteomes" id="UP000823941">
    <property type="component" value="Unassembled WGS sequence"/>
</dbReference>
<feature type="region of interest" description="Disordered" evidence="1">
    <location>
        <begin position="70"/>
        <end position="118"/>
    </location>
</feature>
<accession>A0ABQ7PP19</accession>
<reference evidence="2 3" key="1">
    <citation type="submission" date="2021-06" db="EMBL/GenBank/DDBJ databases">
        <title>A haploid diamondback moth (Plutella xylostella L.) genome assembly resolves 31 chromosomes and identifies a diamide resistance mutation.</title>
        <authorList>
            <person name="Ward C.M."/>
            <person name="Perry K.D."/>
            <person name="Baker G."/>
            <person name="Powis K."/>
            <person name="Heckel D.G."/>
            <person name="Baxter S.W."/>
        </authorList>
    </citation>
    <scope>NUCLEOTIDE SEQUENCE [LARGE SCALE GENOMIC DNA]</scope>
    <source>
        <strain evidence="2 3">LV</strain>
        <tissue evidence="2">Single pupa</tissue>
    </source>
</reference>
<sequence length="118" mass="12395">MARVYTRRASTATSFSFCHAARSHPKRASPTAPLLRLTRAGARSSYCTSAEADPCRRPQQPESATLARAHLPGVPAISPRHPRRTPPQRLVVPPAASASAGISAAPPAASTQAPPPRT</sequence>
<comment type="caution">
    <text evidence="2">The sequence shown here is derived from an EMBL/GenBank/DDBJ whole genome shotgun (WGS) entry which is preliminary data.</text>
</comment>
<protein>
    <submittedName>
        <fullName evidence="2">Uncharacterized protein</fullName>
    </submittedName>
</protein>
<feature type="compositionally biased region" description="Low complexity" evidence="1">
    <location>
        <begin position="93"/>
        <end position="112"/>
    </location>
</feature>
<organism evidence="2 3">
    <name type="scientific">Plutella xylostella</name>
    <name type="common">Diamondback moth</name>
    <name type="synonym">Plutella maculipennis</name>
    <dbReference type="NCBI Taxonomy" id="51655"/>
    <lineage>
        <taxon>Eukaryota</taxon>
        <taxon>Metazoa</taxon>
        <taxon>Ecdysozoa</taxon>
        <taxon>Arthropoda</taxon>
        <taxon>Hexapoda</taxon>
        <taxon>Insecta</taxon>
        <taxon>Pterygota</taxon>
        <taxon>Neoptera</taxon>
        <taxon>Endopterygota</taxon>
        <taxon>Lepidoptera</taxon>
        <taxon>Glossata</taxon>
        <taxon>Ditrysia</taxon>
        <taxon>Yponomeutoidea</taxon>
        <taxon>Plutellidae</taxon>
        <taxon>Plutella</taxon>
    </lineage>
</organism>
<keyword evidence="3" id="KW-1185">Reference proteome</keyword>
<proteinExistence type="predicted"/>
<name>A0ABQ7PP19_PLUXY</name>
<evidence type="ECO:0000256" key="1">
    <source>
        <dbReference type="SAM" id="MobiDB-lite"/>
    </source>
</evidence>
<evidence type="ECO:0000313" key="3">
    <source>
        <dbReference type="Proteomes" id="UP000823941"/>
    </source>
</evidence>
<feature type="non-terminal residue" evidence="2">
    <location>
        <position position="118"/>
    </location>
</feature>
<dbReference type="EMBL" id="JAHIBW010000250">
    <property type="protein sequence ID" value="KAG7294742.1"/>
    <property type="molecule type" value="Genomic_DNA"/>
</dbReference>
<evidence type="ECO:0000313" key="2">
    <source>
        <dbReference type="EMBL" id="KAG7294742.1"/>
    </source>
</evidence>